<reference evidence="1" key="1">
    <citation type="journal article" date="2012" name="Nature">
        <title>The tomato genome sequence provides insights into fleshy fruit evolution.</title>
        <authorList>
            <consortium name="Tomato Genome Consortium"/>
        </authorList>
    </citation>
    <scope>NUCLEOTIDE SEQUENCE [LARGE SCALE GENOMIC DNA]</scope>
    <source>
        <strain evidence="1">cv. Heinz 1706</strain>
    </source>
</reference>
<proteinExistence type="predicted"/>
<sequence length="138" mass="15620">MLYLTMTRPDIAYSVQILSQFLQQPKKTHRDAAAKVMKYIKREPGLGILLSNRQSNKLSVYCDADWASCPNTRRLVSGFLINHGETLLSWKSKKQSIVSRSSAEAEYWSMANAVSELVWIIAMLKELGNEIDQPAVTE</sequence>
<protein>
    <recommendedName>
        <fullName evidence="3">Reverse transcriptase Ty1/copia-type domain-containing protein</fullName>
    </recommendedName>
</protein>
<evidence type="ECO:0008006" key="3">
    <source>
        <dbReference type="Google" id="ProtNLM"/>
    </source>
</evidence>
<reference evidence="1" key="2">
    <citation type="submission" date="2019-01" db="UniProtKB">
        <authorList>
            <consortium name="EnsemblPlants"/>
        </authorList>
    </citation>
    <scope>IDENTIFICATION</scope>
    <source>
        <strain evidence="1">cv. Heinz 1706</strain>
    </source>
</reference>
<dbReference type="PANTHER" id="PTHR11439">
    <property type="entry name" value="GAG-POL-RELATED RETROTRANSPOSON"/>
    <property type="match status" value="1"/>
</dbReference>
<dbReference type="InParanoid" id="A0A3Q7EXY0"/>
<organism evidence="1">
    <name type="scientific">Solanum lycopersicum</name>
    <name type="common">Tomato</name>
    <name type="synonym">Lycopersicon esculentum</name>
    <dbReference type="NCBI Taxonomy" id="4081"/>
    <lineage>
        <taxon>Eukaryota</taxon>
        <taxon>Viridiplantae</taxon>
        <taxon>Streptophyta</taxon>
        <taxon>Embryophyta</taxon>
        <taxon>Tracheophyta</taxon>
        <taxon>Spermatophyta</taxon>
        <taxon>Magnoliopsida</taxon>
        <taxon>eudicotyledons</taxon>
        <taxon>Gunneridae</taxon>
        <taxon>Pentapetalae</taxon>
        <taxon>asterids</taxon>
        <taxon>lamiids</taxon>
        <taxon>Solanales</taxon>
        <taxon>Solanaceae</taxon>
        <taxon>Solanoideae</taxon>
        <taxon>Solaneae</taxon>
        <taxon>Solanum</taxon>
        <taxon>Solanum subgen. Lycopersicon</taxon>
    </lineage>
</organism>
<dbReference type="CDD" id="cd09272">
    <property type="entry name" value="RNase_HI_RT_Ty1"/>
    <property type="match status" value="1"/>
</dbReference>
<dbReference type="Proteomes" id="UP000004994">
    <property type="component" value="Chromosome 2"/>
</dbReference>
<dbReference type="AlphaFoldDB" id="A0A3Q7EXY0"/>
<dbReference type="PANTHER" id="PTHR11439:SF445">
    <property type="entry name" value="GAG-PRE-INTEGRASE DOMAIN-CONTAINING PROTEIN"/>
    <property type="match status" value="1"/>
</dbReference>
<keyword evidence="2" id="KW-1185">Reference proteome</keyword>
<name>A0A3Q7EXY0_SOLLC</name>
<dbReference type="STRING" id="4081.A0A3Q7EXY0"/>
<dbReference type="EnsemblPlants" id="Solyc02g021685.1.1">
    <property type="protein sequence ID" value="Solyc02g021685.1.1"/>
    <property type="gene ID" value="Solyc02g021685.1"/>
</dbReference>
<evidence type="ECO:0000313" key="2">
    <source>
        <dbReference type="Proteomes" id="UP000004994"/>
    </source>
</evidence>
<accession>A0A3Q7EXY0</accession>
<dbReference type="Gramene" id="Solyc02g021685.1.1">
    <property type="protein sequence ID" value="Solyc02g021685.1.1"/>
    <property type="gene ID" value="Solyc02g021685.1"/>
</dbReference>
<evidence type="ECO:0000313" key="1">
    <source>
        <dbReference type="EnsemblPlants" id="Solyc02g021685.1.1"/>
    </source>
</evidence>